<accession>D3S182</accession>
<dbReference type="OrthoDB" id="177865at2157"/>
<reference evidence="2 3" key="2">
    <citation type="journal article" date="2011" name="Stand. Genomic Sci.">
        <title>Complete genome sequence of Ferroglobus placidus AEDII12DO.</title>
        <authorList>
            <person name="Anderson I."/>
            <person name="Risso C."/>
            <person name="Holmes D."/>
            <person name="Lucas S."/>
            <person name="Copeland A."/>
            <person name="Lapidus A."/>
            <person name="Cheng J.F."/>
            <person name="Bruce D."/>
            <person name="Goodwin L."/>
            <person name="Pitluck S."/>
            <person name="Saunders E."/>
            <person name="Brettin T."/>
            <person name="Detter J.C."/>
            <person name="Han C."/>
            <person name="Tapia R."/>
            <person name="Larimer F."/>
            <person name="Land M."/>
            <person name="Hauser L."/>
            <person name="Woyke T."/>
            <person name="Lovley D."/>
            <person name="Kyrpides N."/>
            <person name="Ivanova N."/>
        </authorList>
    </citation>
    <scope>NUCLEOTIDE SEQUENCE [LARGE SCALE GENOMIC DNA]</scope>
    <source>
        <strain evidence="3">DSM 10642 / AEDII12DO</strain>
    </source>
</reference>
<evidence type="ECO:0000256" key="1">
    <source>
        <dbReference type="SAM" id="Phobius"/>
    </source>
</evidence>
<gene>
    <name evidence="2" type="ordered locus">Ferp_0130</name>
</gene>
<dbReference type="HOGENOM" id="CLU_080177_0_0_2"/>
<dbReference type="PaxDb" id="589924-Ferp_0130"/>
<dbReference type="Proteomes" id="UP000002613">
    <property type="component" value="Chromosome"/>
</dbReference>
<reference evidence="3" key="1">
    <citation type="submission" date="2010-02" db="EMBL/GenBank/DDBJ databases">
        <title>Complete sequence of Ferroglobus placidus DSM 10642.</title>
        <authorList>
            <consortium name="US DOE Joint Genome Institute"/>
            <person name="Lucas S."/>
            <person name="Copeland A."/>
            <person name="Lapidus A."/>
            <person name="Cheng J.-F."/>
            <person name="Bruce D."/>
            <person name="Goodwin L."/>
            <person name="Pitluck S."/>
            <person name="Saunders E."/>
            <person name="Brettin T."/>
            <person name="Detter J.C."/>
            <person name="Han C."/>
            <person name="Tapia R."/>
            <person name="Larimer F."/>
            <person name="Land M."/>
            <person name="Hauser L."/>
            <person name="Kyrpides N."/>
            <person name="Ivanova N."/>
            <person name="Holmes D."/>
            <person name="Lovley D."/>
            <person name="Kyrpides N."/>
            <person name="Anderson I.J."/>
            <person name="Woyke T."/>
        </authorList>
    </citation>
    <scope>NUCLEOTIDE SEQUENCE [LARGE SCALE GENOMIC DNA]</scope>
    <source>
        <strain evidence="3">DSM 10642 / AEDII12DO</strain>
    </source>
</reference>
<name>D3S182_FERPA</name>
<evidence type="ECO:0000313" key="2">
    <source>
        <dbReference type="EMBL" id="ADC64318.1"/>
    </source>
</evidence>
<feature type="transmembrane region" description="Helical" evidence="1">
    <location>
        <begin position="76"/>
        <end position="95"/>
    </location>
</feature>
<dbReference type="eggNOG" id="arCOG07557">
    <property type="taxonomic scope" value="Archaea"/>
</dbReference>
<proteinExistence type="predicted"/>
<organism evidence="2 3">
    <name type="scientific">Ferroglobus placidus (strain DSM 10642 / AEDII12DO)</name>
    <dbReference type="NCBI Taxonomy" id="589924"/>
    <lineage>
        <taxon>Archaea</taxon>
        <taxon>Methanobacteriati</taxon>
        <taxon>Methanobacteriota</taxon>
        <taxon>Archaeoglobi</taxon>
        <taxon>Archaeoglobales</taxon>
        <taxon>Archaeoglobaceae</taxon>
        <taxon>Ferroglobus</taxon>
    </lineage>
</organism>
<dbReference type="EMBL" id="CP001899">
    <property type="protein sequence ID" value="ADC64318.1"/>
    <property type="molecule type" value="Genomic_DNA"/>
</dbReference>
<dbReference type="STRING" id="589924.Ferp_0130"/>
<keyword evidence="3" id="KW-1185">Reference proteome</keyword>
<dbReference type="KEGG" id="fpl:Ferp_0130"/>
<sequence>MDKKRVKKAVAAALIILATFSPIWTMKLNAPLYGKKWLHVTLYSYKVEGDIKEVNIVNHYVGLREINPEEMIELKVAPIIFGILDVLSLIGVAVSSERFEKFFWIVLVLTAIGIPAYLQYWLYNYGHDLNPKAAVEIEPFTPPVITITPNKVGNFRTISYLDIGYWMIVAAMLLYLPDGVVRKLRKSRATENA</sequence>
<feature type="transmembrane region" description="Helical" evidence="1">
    <location>
        <begin position="158"/>
        <end position="176"/>
    </location>
</feature>
<keyword evidence="1" id="KW-0812">Transmembrane</keyword>
<feature type="transmembrane region" description="Helical" evidence="1">
    <location>
        <begin position="102"/>
        <end position="122"/>
    </location>
</feature>
<dbReference type="RefSeq" id="WP_012964665.1">
    <property type="nucleotide sequence ID" value="NC_013849.1"/>
</dbReference>
<evidence type="ECO:0000313" key="3">
    <source>
        <dbReference type="Proteomes" id="UP000002613"/>
    </source>
</evidence>
<keyword evidence="1" id="KW-0472">Membrane</keyword>
<dbReference type="GeneID" id="8777622"/>
<dbReference type="AlphaFoldDB" id="D3S182"/>
<keyword evidence="1" id="KW-1133">Transmembrane helix</keyword>
<protein>
    <submittedName>
        <fullName evidence="2">Uncharacterized protein</fullName>
    </submittedName>
</protein>